<feature type="domain" description="HTH arsR-type" evidence="2">
    <location>
        <begin position="1"/>
        <end position="88"/>
    </location>
</feature>
<dbReference type="InterPro" id="IPR036388">
    <property type="entry name" value="WH-like_DNA-bd_sf"/>
</dbReference>
<name>A0ABM7PSG8_SINCY</name>
<dbReference type="PROSITE" id="PS50987">
    <property type="entry name" value="HTH_ARSR_2"/>
    <property type="match status" value="1"/>
</dbReference>
<reference evidence="3 4" key="1">
    <citation type="journal article" date="2021" name="J. Biosci. Bioeng.">
        <title>Identification and characterization of a chc gene cluster responsible for the aromatization pathway of cyclohexanecarboxylate degradation in Sinomonas cyclohexanicum ATCC 51369.</title>
        <authorList>
            <person name="Yamamoto T."/>
            <person name="Hasegawa Y."/>
            <person name="Lau P.C.K."/>
            <person name="Iwaki H."/>
        </authorList>
    </citation>
    <scope>NUCLEOTIDE SEQUENCE [LARGE SCALE GENOMIC DNA]</scope>
    <source>
        <strain evidence="3 4">ATCC 51369</strain>
    </source>
</reference>
<dbReference type="CDD" id="cd00090">
    <property type="entry name" value="HTH_ARSR"/>
    <property type="match status" value="1"/>
</dbReference>
<evidence type="ECO:0000313" key="4">
    <source>
        <dbReference type="Proteomes" id="UP001319861"/>
    </source>
</evidence>
<protein>
    <submittedName>
        <fullName evidence="3">Regulatory protein, ArsR family</fullName>
    </submittedName>
</protein>
<dbReference type="SUPFAM" id="SSF52788">
    <property type="entry name" value="Phosphotyrosine protein phosphatases I"/>
    <property type="match status" value="1"/>
</dbReference>
<dbReference type="InterPro" id="IPR001845">
    <property type="entry name" value="HTH_ArsR_DNA-bd_dom"/>
</dbReference>
<sequence length="211" mass="22457">MVHAALGEPARLRIVDLLGLGDRSPAELQAELGMASNLLSHHLRTLEEAGVVSRHRSEADRRRSYVKLERDGLAGLLPAATVQVPRVLFVCYANSARSQLAEALWRRASPVPSVSAGTHPAAGLAPGARDVAARHGLDLAGSRPEELSQVARLGDLLVAVCDRAHEELPVSDRLHWSVPDPVAIGTPAAFEAAFSELSERVRDLSGRVAAA</sequence>
<organism evidence="3 4">
    <name type="scientific">Sinomonas cyclohexanicum</name>
    <name type="common">Corynebacterium cyclohexanicum</name>
    <dbReference type="NCBI Taxonomy" id="322009"/>
    <lineage>
        <taxon>Bacteria</taxon>
        <taxon>Bacillati</taxon>
        <taxon>Actinomycetota</taxon>
        <taxon>Actinomycetes</taxon>
        <taxon>Micrococcales</taxon>
        <taxon>Micrococcaceae</taxon>
        <taxon>Sinomonas</taxon>
    </lineage>
</organism>
<gene>
    <name evidence="3" type="ORF">SCMU_10010</name>
</gene>
<accession>A0ABM7PSG8</accession>
<dbReference type="PANTHER" id="PTHR43428">
    <property type="entry name" value="ARSENATE REDUCTASE"/>
    <property type="match status" value="1"/>
</dbReference>
<dbReference type="Pfam" id="PF01451">
    <property type="entry name" value="LMWPc"/>
    <property type="match status" value="1"/>
</dbReference>
<dbReference type="EMBL" id="AP024525">
    <property type="protein sequence ID" value="BCT75159.1"/>
    <property type="molecule type" value="Genomic_DNA"/>
</dbReference>
<dbReference type="PRINTS" id="PR00778">
    <property type="entry name" value="HTHARSR"/>
</dbReference>
<dbReference type="Gene3D" id="3.40.50.2300">
    <property type="match status" value="1"/>
</dbReference>
<dbReference type="Gene3D" id="1.10.10.10">
    <property type="entry name" value="Winged helix-like DNA-binding domain superfamily/Winged helix DNA-binding domain"/>
    <property type="match status" value="1"/>
</dbReference>
<evidence type="ECO:0000256" key="1">
    <source>
        <dbReference type="ARBA" id="ARBA00022849"/>
    </source>
</evidence>
<dbReference type="Pfam" id="PF12840">
    <property type="entry name" value="HTH_20"/>
    <property type="match status" value="1"/>
</dbReference>
<dbReference type="SUPFAM" id="SSF46785">
    <property type="entry name" value="Winged helix' DNA-binding domain"/>
    <property type="match status" value="1"/>
</dbReference>
<dbReference type="InterPro" id="IPR011991">
    <property type="entry name" value="ArsR-like_HTH"/>
</dbReference>
<evidence type="ECO:0000313" key="3">
    <source>
        <dbReference type="EMBL" id="BCT75159.1"/>
    </source>
</evidence>
<dbReference type="SMART" id="SM00418">
    <property type="entry name" value="HTH_ARSR"/>
    <property type="match status" value="1"/>
</dbReference>
<keyword evidence="1" id="KW-0059">Arsenical resistance</keyword>
<dbReference type="InterPro" id="IPR023485">
    <property type="entry name" value="Ptyr_pPase"/>
</dbReference>
<dbReference type="PANTHER" id="PTHR43428:SF1">
    <property type="entry name" value="ARSENATE REDUCTASE"/>
    <property type="match status" value="1"/>
</dbReference>
<dbReference type="InterPro" id="IPR036196">
    <property type="entry name" value="Ptyr_pPase_sf"/>
</dbReference>
<keyword evidence="4" id="KW-1185">Reference proteome</keyword>
<dbReference type="SMART" id="SM00226">
    <property type="entry name" value="LMWPc"/>
    <property type="match status" value="1"/>
</dbReference>
<evidence type="ECO:0000259" key="2">
    <source>
        <dbReference type="PROSITE" id="PS50987"/>
    </source>
</evidence>
<dbReference type="Proteomes" id="UP001319861">
    <property type="component" value="Chromosome"/>
</dbReference>
<proteinExistence type="predicted"/>
<dbReference type="InterPro" id="IPR036390">
    <property type="entry name" value="WH_DNA-bd_sf"/>
</dbReference>